<proteinExistence type="predicted"/>
<evidence type="ECO:0000259" key="9">
    <source>
        <dbReference type="PROSITE" id="PS50089"/>
    </source>
</evidence>
<sequence length="214" mass="24634">MATLFYDADGDTFLNHMVYIYIAVAHYKPKSLPTLCYMQLPYAHDILHHASYCNNFVNNLLKGLSVPRKFFIGHDCDMVQTLSTWLCNSILQRPRVDVKFFRVFIMVRKTRCDYKVVSTPFFFQGEEALPSKRFVKRMACKGGKHCFPAGATTLEIIPFHGQEDECPICFKPFNFHHPAARLPCSHAFHNHCVLAWFVKKATCPICRYACTPPS</sequence>
<protein>
    <recommendedName>
        <fullName evidence="2">RING-type E3 ubiquitin transferase</fullName>
        <ecNumber evidence="2">2.3.2.27</ecNumber>
    </recommendedName>
</protein>
<dbReference type="EMBL" id="JAYMYS010000004">
    <property type="protein sequence ID" value="KAK7394843.1"/>
    <property type="molecule type" value="Genomic_DNA"/>
</dbReference>
<evidence type="ECO:0000256" key="1">
    <source>
        <dbReference type="ARBA" id="ARBA00000900"/>
    </source>
</evidence>
<evidence type="ECO:0000256" key="8">
    <source>
        <dbReference type="PROSITE-ProRule" id="PRU00175"/>
    </source>
</evidence>
<dbReference type="Proteomes" id="UP001386955">
    <property type="component" value="Unassembled WGS sequence"/>
</dbReference>
<dbReference type="InterPro" id="IPR013083">
    <property type="entry name" value="Znf_RING/FYVE/PHD"/>
</dbReference>
<comment type="caution">
    <text evidence="10">The sequence shown here is derived from an EMBL/GenBank/DDBJ whole genome shotgun (WGS) entry which is preliminary data.</text>
</comment>
<feature type="domain" description="RING-type" evidence="9">
    <location>
        <begin position="166"/>
        <end position="207"/>
    </location>
</feature>
<dbReference type="AlphaFoldDB" id="A0AAN9XJV4"/>
<evidence type="ECO:0000313" key="11">
    <source>
        <dbReference type="Proteomes" id="UP001386955"/>
    </source>
</evidence>
<dbReference type="PANTHER" id="PTHR46463">
    <property type="entry name" value="ZINC FINGER, RING/FYVE/PHD-TYPE"/>
    <property type="match status" value="1"/>
</dbReference>
<evidence type="ECO:0000256" key="5">
    <source>
        <dbReference type="ARBA" id="ARBA00022771"/>
    </source>
</evidence>
<organism evidence="10 11">
    <name type="scientific">Psophocarpus tetragonolobus</name>
    <name type="common">Winged bean</name>
    <name type="synonym">Dolichos tetragonolobus</name>
    <dbReference type="NCBI Taxonomy" id="3891"/>
    <lineage>
        <taxon>Eukaryota</taxon>
        <taxon>Viridiplantae</taxon>
        <taxon>Streptophyta</taxon>
        <taxon>Embryophyta</taxon>
        <taxon>Tracheophyta</taxon>
        <taxon>Spermatophyta</taxon>
        <taxon>Magnoliopsida</taxon>
        <taxon>eudicotyledons</taxon>
        <taxon>Gunneridae</taxon>
        <taxon>Pentapetalae</taxon>
        <taxon>rosids</taxon>
        <taxon>fabids</taxon>
        <taxon>Fabales</taxon>
        <taxon>Fabaceae</taxon>
        <taxon>Papilionoideae</taxon>
        <taxon>50 kb inversion clade</taxon>
        <taxon>NPAAA clade</taxon>
        <taxon>indigoferoid/millettioid clade</taxon>
        <taxon>Phaseoleae</taxon>
        <taxon>Psophocarpus</taxon>
    </lineage>
</organism>
<comment type="catalytic activity">
    <reaction evidence="1">
        <text>S-ubiquitinyl-[E2 ubiquitin-conjugating enzyme]-L-cysteine + [acceptor protein]-L-lysine = [E2 ubiquitin-conjugating enzyme]-L-cysteine + N(6)-ubiquitinyl-[acceptor protein]-L-lysine.</text>
        <dbReference type="EC" id="2.3.2.27"/>
    </reaction>
</comment>
<keyword evidence="7" id="KW-0862">Zinc</keyword>
<evidence type="ECO:0000256" key="2">
    <source>
        <dbReference type="ARBA" id="ARBA00012483"/>
    </source>
</evidence>
<dbReference type="SUPFAM" id="SSF57850">
    <property type="entry name" value="RING/U-box"/>
    <property type="match status" value="1"/>
</dbReference>
<dbReference type="EC" id="2.3.2.27" evidence="2"/>
<dbReference type="Pfam" id="PF13639">
    <property type="entry name" value="zf-RING_2"/>
    <property type="match status" value="1"/>
</dbReference>
<evidence type="ECO:0000256" key="7">
    <source>
        <dbReference type="ARBA" id="ARBA00022833"/>
    </source>
</evidence>
<keyword evidence="5 8" id="KW-0863">Zinc-finger</keyword>
<dbReference type="GO" id="GO:0008270">
    <property type="term" value="F:zinc ion binding"/>
    <property type="evidence" value="ECO:0007669"/>
    <property type="project" value="UniProtKB-KW"/>
</dbReference>
<name>A0AAN9XJV4_PSOTE</name>
<evidence type="ECO:0000313" key="10">
    <source>
        <dbReference type="EMBL" id="KAK7394843.1"/>
    </source>
</evidence>
<dbReference type="Gene3D" id="3.30.40.10">
    <property type="entry name" value="Zinc/RING finger domain, C3HC4 (zinc finger)"/>
    <property type="match status" value="1"/>
</dbReference>
<dbReference type="InterPro" id="IPR001841">
    <property type="entry name" value="Znf_RING"/>
</dbReference>
<keyword evidence="6" id="KW-0833">Ubl conjugation pathway</keyword>
<evidence type="ECO:0000256" key="4">
    <source>
        <dbReference type="ARBA" id="ARBA00022723"/>
    </source>
</evidence>
<evidence type="ECO:0000256" key="6">
    <source>
        <dbReference type="ARBA" id="ARBA00022786"/>
    </source>
</evidence>
<keyword evidence="11" id="KW-1185">Reference proteome</keyword>
<dbReference type="PANTHER" id="PTHR46463:SF16">
    <property type="entry name" value="E3 UBIQUITIN-PROTEIN LIGASE RHF1A"/>
    <property type="match status" value="1"/>
</dbReference>
<gene>
    <name evidence="10" type="ORF">VNO78_15384</name>
</gene>
<reference evidence="10 11" key="1">
    <citation type="submission" date="2024-01" db="EMBL/GenBank/DDBJ databases">
        <title>The genomes of 5 underutilized Papilionoideae crops provide insights into root nodulation and disease resistanc.</title>
        <authorList>
            <person name="Jiang F."/>
        </authorList>
    </citation>
    <scope>NUCLEOTIDE SEQUENCE [LARGE SCALE GENOMIC DNA]</scope>
    <source>
        <strain evidence="10">DUOXIRENSHENG_FW03</strain>
        <tissue evidence="10">Leaves</tissue>
    </source>
</reference>
<dbReference type="GO" id="GO:0061630">
    <property type="term" value="F:ubiquitin protein ligase activity"/>
    <property type="evidence" value="ECO:0007669"/>
    <property type="project" value="UniProtKB-EC"/>
</dbReference>
<keyword evidence="4" id="KW-0479">Metal-binding</keyword>
<dbReference type="PROSITE" id="PS50089">
    <property type="entry name" value="ZF_RING_2"/>
    <property type="match status" value="1"/>
</dbReference>
<dbReference type="SMART" id="SM00184">
    <property type="entry name" value="RING"/>
    <property type="match status" value="1"/>
</dbReference>
<evidence type="ECO:0000256" key="3">
    <source>
        <dbReference type="ARBA" id="ARBA00022679"/>
    </source>
</evidence>
<keyword evidence="3" id="KW-0808">Transferase</keyword>
<accession>A0AAN9XJV4</accession>